<dbReference type="RefSeq" id="WP_089253392.1">
    <property type="nucleotide sequence ID" value="NZ_FZPH01000012.1"/>
</dbReference>
<dbReference type="OrthoDB" id="8156917at2"/>
<dbReference type="AlphaFoldDB" id="A0A239P176"/>
<dbReference type="PANTHER" id="PTHR23026:SF123">
    <property type="entry name" value="NAD(P)H NITROREDUCTASE RV3131-RELATED"/>
    <property type="match status" value="1"/>
</dbReference>
<dbReference type="NCBIfam" id="NF047509">
    <property type="entry name" value="Rv3131_FMN_oxido"/>
    <property type="match status" value="1"/>
</dbReference>
<dbReference type="Gene3D" id="3.40.109.10">
    <property type="entry name" value="NADH Oxidase"/>
    <property type="match status" value="1"/>
</dbReference>
<dbReference type="SUPFAM" id="SSF55469">
    <property type="entry name" value="FMN-dependent nitroreductase-like"/>
    <property type="match status" value="2"/>
</dbReference>
<dbReference type="GO" id="GO:0016491">
    <property type="term" value="F:oxidoreductase activity"/>
    <property type="evidence" value="ECO:0007669"/>
    <property type="project" value="InterPro"/>
</dbReference>
<evidence type="ECO:0000313" key="1">
    <source>
        <dbReference type="EMBL" id="SNT60887.1"/>
    </source>
</evidence>
<dbReference type="InterPro" id="IPR000415">
    <property type="entry name" value="Nitroreductase-like"/>
</dbReference>
<dbReference type="Proteomes" id="UP000198362">
    <property type="component" value="Unassembled WGS sequence"/>
</dbReference>
<gene>
    <name evidence="1" type="ORF">SAMN05421812_112234</name>
</gene>
<proteinExistence type="predicted"/>
<reference evidence="1 2" key="1">
    <citation type="submission" date="2017-06" db="EMBL/GenBank/DDBJ databases">
        <authorList>
            <person name="Kim H.J."/>
            <person name="Triplett B.A."/>
        </authorList>
    </citation>
    <scope>NUCLEOTIDE SEQUENCE [LARGE SCALE GENOMIC DNA]</scope>
    <source>
        <strain evidence="1 2">CGMCC 4.5593</strain>
    </source>
</reference>
<keyword evidence="2" id="KW-1185">Reference proteome</keyword>
<organism evidence="1 2">
    <name type="scientific">Asanoa hainanensis</name>
    <dbReference type="NCBI Taxonomy" id="560556"/>
    <lineage>
        <taxon>Bacteria</taxon>
        <taxon>Bacillati</taxon>
        <taxon>Actinomycetota</taxon>
        <taxon>Actinomycetes</taxon>
        <taxon>Micromonosporales</taxon>
        <taxon>Micromonosporaceae</taxon>
        <taxon>Asanoa</taxon>
    </lineage>
</organism>
<name>A0A239P176_9ACTN</name>
<evidence type="ECO:0000313" key="2">
    <source>
        <dbReference type="Proteomes" id="UP000198362"/>
    </source>
</evidence>
<accession>A0A239P176</accession>
<dbReference type="InterPro" id="IPR050627">
    <property type="entry name" value="Nitroreductase/BluB"/>
</dbReference>
<dbReference type="PANTHER" id="PTHR23026">
    <property type="entry name" value="NADPH NITROREDUCTASE"/>
    <property type="match status" value="1"/>
</dbReference>
<dbReference type="EMBL" id="FZPH01000012">
    <property type="protein sequence ID" value="SNT60887.1"/>
    <property type="molecule type" value="Genomic_DNA"/>
</dbReference>
<sequence length="328" mass="35542">MNDQLWFRPDGQPGPELRECLTAAAAAPSIHNTQPWLFRPRADTVDVVADWTRRLDVLDPDGRELYVSVGAAVFNLGVAISAHGRRADILVLPDADRPEVAARIVLGRARRPTSAATALAAAIPRRHTNRRPFRDREVPAAVLADLTVAGDRHRTTVIVADTTLRSAVLALARTAENVQRTDPAYRAELAAWTTPGGVGRRDGVPRDAFGPHDEHKAIPLRDFGLGNGAPIATAHFERDPAVLLLFTGGDTPADWVRAGMALERVLLTATVRGLAATPLSQVVEVPRLRSLLAGGLEGRVLQNVLRVGYPATPMRPTPRRPIEETLRP</sequence>
<protein>
    <submittedName>
        <fullName evidence="1">Nitroreductase family protein</fullName>
    </submittedName>
</protein>